<protein>
    <recommendedName>
        <fullName evidence="3">RNase H type-1 domain-containing protein</fullName>
    </recommendedName>
</protein>
<dbReference type="AlphaFoldDB" id="A0A0A2VNR3"/>
<dbReference type="HOGENOM" id="CLU_000680_23_5_1"/>
<evidence type="ECO:0000313" key="2">
    <source>
        <dbReference type="Proteomes" id="UP000030106"/>
    </source>
</evidence>
<dbReference type="OrthoDB" id="4927418at2759"/>
<reference evidence="1 2" key="1">
    <citation type="submission" date="2012-10" db="EMBL/GenBank/DDBJ databases">
        <title>Genome sequencing and analysis of entomopathogenic fungi Beauveria bassiana D1-5.</title>
        <authorList>
            <person name="Li Q."/>
            <person name="Wang L."/>
            <person name="Zhang Z."/>
            <person name="Wang Q."/>
            <person name="Ren J."/>
            <person name="Wang M."/>
            <person name="Xu W."/>
            <person name="Wang J."/>
            <person name="Lu Y."/>
            <person name="Du Q."/>
            <person name="Sun Z."/>
        </authorList>
    </citation>
    <scope>NUCLEOTIDE SEQUENCE [LARGE SCALE GENOMIC DNA]</scope>
    <source>
        <strain evidence="1 2">D1-5</strain>
    </source>
</reference>
<evidence type="ECO:0008006" key="3">
    <source>
        <dbReference type="Google" id="ProtNLM"/>
    </source>
</evidence>
<sequence length="424" mass="47186">MLDRVQKMGAQAITGAFRTVATKVAEAEAHISSVQDRLWKRAMKLWVELHTLPDSSPLRREASRMSRVWKNGFLSPFQQVSVVFNSTSLDDMETIEPFTLAPWEKRIQVVIDDAGGESVPSMAEAVQVAVSSSARNDVVGVGGAVHIPGFCDKTFAFTLGARDQHNPYSGQLAAIAYALRRALSEPWDQRVVVLTSNRAAALTIHRPQQQSGQALIRSIYDSADTLRARGNMILVRWLPASPENTLLQKAKQQAKAMTQVGAFAERPFPAMRSTTLTIARTKLPVVDALPESVGKFSKRIDQALPGKHTKKMYDQLTRKEAAVLVQLRTGMARLNDYLHRINAAPSALCSCGQARETVEHFLFTCVKWMEQRKVMLECTTTQRGNLSFYLGGKQRSDKTNWQPDMRAVRATIKFALATGRLNNY</sequence>
<accession>A0A0A2VNR3</accession>
<name>A0A0A2VNR3_BEABA</name>
<organism evidence="1 2">
    <name type="scientific">Beauveria bassiana D1-5</name>
    <dbReference type="NCBI Taxonomy" id="1245745"/>
    <lineage>
        <taxon>Eukaryota</taxon>
        <taxon>Fungi</taxon>
        <taxon>Dikarya</taxon>
        <taxon>Ascomycota</taxon>
        <taxon>Pezizomycotina</taxon>
        <taxon>Sordariomycetes</taxon>
        <taxon>Hypocreomycetidae</taxon>
        <taxon>Hypocreales</taxon>
        <taxon>Cordycipitaceae</taxon>
        <taxon>Beauveria</taxon>
    </lineage>
</organism>
<gene>
    <name evidence="1" type="ORF">BBAD15_g12302</name>
</gene>
<evidence type="ECO:0000313" key="1">
    <source>
        <dbReference type="EMBL" id="KGQ02484.1"/>
    </source>
</evidence>
<dbReference type="STRING" id="1245745.A0A0A2VNR3"/>
<dbReference type="EMBL" id="ANFO01001509">
    <property type="protein sequence ID" value="KGQ02484.1"/>
    <property type="molecule type" value="Genomic_DNA"/>
</dbReference>
<dbReference type="Proteomes" id="UP000030106">
    <property type="component" value="Unassembled WGS sequence"/>
</dbReference>
<proteinExistence type="predicted"/>
<dbReference type="eggNOG" id="KOG1075">
    <property type="taxonomic scope" value="Eukaryota"/>
</dbReference>
<comment type="caution">
    <text evidence="1">The sequence shown here is derived from an EMBL/GenBank/DDBJ whole genome shotgun (WGS) entry which is preliminary data.</text>
</comment>